<feature type="domain" description="CARDB" evidence="3">
    <location>
        <begin position="541"/>
        <end position="614"/>
    </location>
</feature>
<protein>
    <submittedName>
        <fullName evidence="5">Por secretion system C-terminal sorting domain-containing protein</fullName>
    </submittedName>
</protein>
<reference evidence="5 6" key="1">
    <citation type="submission" date="2016-10" db="EMBL/GenBank/DDBJ databases">
        <authorList>
            <person name="de Groot N.N."/>
        </authorList>
    </citation>
    <scope>NUCLEOTIDE SEQUENCE [LARGE SCALE GENOMIC DNA]</scope>
    <source>
        <strain evidence="5 6">DSM 23553</strain>
    </source>
</reference>
<dbReference type="Gene3D" id="2.60.40.10">
    <property type="entry name" value="Immunoglobulins"/>
    <property type="match status" value="1"/>
</dbReference>
<feature type="domain" description="GEVED" evidence="4">
    <location>
        <begin position="816"/>
        <end position="894"/>
    </location>
</feature>
<evidence type="ECO:0000256" key="2">
    <source>
        <dbReference type="SAM" id="SignalP"/>
    </source>
</evidence>
<sequence>MMNKYCFFLLLMFLVCGKTFSQINERARPVLSGSAQAVSTEAISTKDLLPPSGEFKIYNPKNRSSNIVVPGKGYPKTMDAAWQKDAGKIPNKKPILTFGAATSGSTPTDPTGAVGPNHYVNAWNSAFAIYDKQGNLLLPPADLKSIGGNFADEDLGDPIVFYDSFADRFLITQFSDSPNSLLVAVSKGPDPVNDGWYTYRFATGTFPDYPKFFVWGDGYYVTTNQDPDEIRAPDDQDDGLNEVVYVLERDKMLQGEEAQHLGFPLPGIRVNGFYSPAGFFAVGEELPPVGNSPIIYYQDDAWLGVNEDHLKMWLVNVDWKDPLNSTIEESQTLGPSEGVTPFHSVFDGGSFQNLSQPGNSPDVDALQGAVMYPTAFRQFPTHNSVVFNFVVDVDPSVVEHAGIRWYELRQDATGQPWTVYQEGTYAPDNSDRWCGSIGIDKNGNIGLGFTILDDNPTNPIYPSLRYTGRYADDPLGKMTLQEETIVEGVAPDPSNRYGDYSHLSIDPVDQETFWFIGEHFGAGSRLNTVGVFKIAPEFSNDVGIVDIVAPENGTLGNNEQVTVTIRNFGSNPQSNFQVSFSVDGGTEVTETFTGTIAATDQVNFTFSTRVDLSEIGENYEFLASTNLAGDEDPENDTYTEIIKNLPPNDVGVTVIHSPETGENLGQEEVIVTVENFGGEPQSSFPVAYSVNNGDLVTETINETLGVGEELSYKFQSLVDLSAPEKYLIYATTLLEEDSNKENDDTEKIVANLNCIPEGSDCSFGDGIFDFYLQDIVNENIFCTNGYHDFIGLSTRLDRTQGTFQVGVSSRFSGNRFSLWIDFNDNAFFDRNELLISSALIPTADEVHVFEFRIPENAPLGEHLMRVRAGDTDYGGDLNDPCDVMDYGNTMDYSVVIVSDIEESALEDSKLTISSFDGEIFDVNFTTGYQQSLWVTVHDLLGQKLVENKIEKGLRGYEYTLDMSYAATGVYLVRVGTRNEGRVKRIIVR</sequence>
<dbReference type="EMBL" id="FNUG01000001">
    <property type="protein sequence ID" value="SEE49487.1"/>
    <property type="molecule type" value="Genomic_DNA"/>
</dbReference>
<dbReference type="RefSeq" id="WP_093111699.1">
    <property type="nucleotide sequence ID" value="NZ_FNGG01000001.1"/>
</dbReference>
<proteinExistence type="predicted"/>
<dbReference type="Proteomes" id="UP000199448">
    <property type="component" value="Unassembled WGS sequence"/>
</dbReference>
<dbReference type="STRING" id="390640.SAMN04488034_101679"/>
<evidence type="ECO:0000259" key="3">
    <source>
        <dbReference type="Pfam" id="PF07705"/>
    </source>
</evidence>
<feature type="chain" id="PRO_5011794278" evidence="2">
    <location>
        <begin position="22"/>
        <end position="988"/>
    </location>
</feature>
<evidence type="ECO:0000256" key="1">
    <source>
        <dbReference type="ARBA" id="ARBA00022729"/>
    </source>
</evidence>
<evidence type="ECO:0000259" key="4">
    <source>
        <dbReference type="Pfam" id="PF20009"/>
    </source>
</evidence>
<dbReference type="InterPro" id="IPR011635">
    <property type="entry name" value="CARDB"/>
</dbReference>
<accession>A0A1H5JB58</accession>
<dbReference type="InterPro" id="IPR013783">
    <property type="entry name" value="Ig-like_fold"/>
</dbReference>
<feature type="signal peptide" evidence="2">
    <location>
        <begin position="1"/>
        <end position="21"/>
    </location>
</feature>
<dbReference type="InterPro" id="IPR026444">
    <property type="entry name" value="Secre_tail"/>
</dbReference>
<dbReference type="Pfam" id="PF20009">
    <property type="entry name" value="GEVED"/>
    <property type="match status" value="1"/>
</dbReference>
<gene>
    <name evidence="5" type="ORF">SAMN04488034_101679</name>
</gene>
<dbReference type="AlphaFoldDB" id="A0A1H5JB58"/>
<dbReference type="Pfam" id="PF07705">
    <property type="entry name" value="CARDB"/>
    <property type="match status" value="1"/>
</dbReference>
<keyword evidence="1 2" id="KW-0732">Signal</keyword>
<evidence type="ECO:0000313" key="6">
    <source>
        <dbReference type="Proteomes" id="UP000199448"/>
    </source>
</evidence>
<organism evidence="5 6">
    <name type="scientific">Salinimicrobium catena</name>
    <dbReference type="NCBI Taxonomy" id="390640"/>
    <lineage>
        <taxon>Bacteria</taxon>
        <taxon>Pseudomonadati</taxon>
        <taxon>Bacteroidota</taxon>
        <taxon>Flavobacteriia</taxon>
        <taxon>Flavobacteriales</taxon>
        <taxon>Flavobacteriaceae</taxon>
        <taxon>Salinimicrobium</taxon>
    </lineage>
</organism>
<keyword evidence="6" id="KW-1185">Reference proteome</keyword>
<name>A0A1H5JB58_9FLAO</name>
<dbReference type="NCBIfam" id="TIGR04183">
    <property type="entry name" value="Por_Secre_tail"/>
    <property type="match status" value="1"/>
</dbReference>
<evidence type="ECO:0000313" key="5">
    <source>
        <dbReference type="EMBL" id="SEE49487.1"/>
    </source>
</evidence>
<dbReference type="InterPro" id="IPR045474">
    <property type="entry name" value="GEVED"/>
</dbReference>
<dbReference type="OrthoDB" id="1488385at2"/>